<evidence type="ECO:0000313" key="5">
    <source>
        <dbReference type="EMBL" id="QPH53963.1"/>
    </source>
</evidence>
<protein>
    <submittedName>
        <fullName evidence="5">ABC-F family ATP-binding cassette domain-containing protein</fullName>
    </submittedName>
</protein>
<keyword evidence="6" id="KW-1185">Reference proteome</keyword>
<dbReference type="Gene3D" id="3.40.50.300">
    <property type="entry name" value="P-loop containing nucleotide triphosphate hydrolases"/>
    <property type="match status" value="2"/>
</dbReference>
<reference evidence="5 6" key="1">
    <citation type="submission" date="2020-11" db="EMBL/GenBank/DDBJ databases">
        <title>Description of Pontivivens ytuae sp. nov. isolated from deep sea sediment of Mariana Trench.</title>
        <authorList>
            <person name="Wang Z."/>
            <person name="Sun Q.-L."/>
            <person name="Xu X.-D."/>
            <person name="Tang Y.-Z."/>
            <person name="Zhang J."/>
        </authorList>
    </citation>
    <scope>NUCLEOTIDE SEQUENCE [LARGE SCALE GENOMIC DNA]</scope>
    <source>
        <strain evidence="5 6">MT2928</strain>
    </source>
</reference>
<evidence type="ECO:0000256" key="3">
    <source>
        <dbReference type="ARBA" id="ARBA00022840"/>
    </source>
</evidence>
<dbReference type="GO" id="GO:0005524">
    <property type="term" value="F:ATP binding"/>
    <property type="evidence" value="ECO:0007669"/>
    <property type="project" value="UniProtKB-KW"/>
</dbReference>
<dbReference type="PANTHER" id="PTHR19211:SF123">
    <property type="entry name" value="ABC TRANSPORTER"/>
    <property type="match status" value="1"/>
</dbReference>
<evidence type="ECO:0000256" key="2">
    <source>
        <dbReference type="ARBA" id="ARBA00022741"/>
    </source>
</evidence>
<proteinExistence type="predicted"/>
<feature type="domain" description="ABC transporter" evidence="4">
    <location>
        <begin position="2"/>
        <end position="222"/>
    </location>
</feature>
<keyword evidence="1" id="KW-0677">Repeat</keyword>
<feature type="domain" description="ABC transporter" evidence="4">
    <location>
        <begin position="297"/>
        <end position="504"/>
    </location>
</feature>
<gene>
    <name evidence="5" type="ORF">I0K15_19675</name>
</gene>
<accession>A0A7S9QCJ0</accession>
<dbReference type="CDD" id="cd03221">
    <property type="entry name" value="ABCF_EF-3"/>
    <property type="match status" value="1"/>
</dbReference>
<dbReference type="EMBL" id="CP064942">
    <property type="protein sequence ID" value="QPH53963.1"/>
    <property type="molecule type" value="Genomic_DNA"/>
</dbReference>
<evidence type="ECO:0000256" key="1">
    <source>
        <dbReference type="ARBA" id="ARBA00022737"/>
    </source>
</evidence>
<organism evidence="5 6">
    <name type="scientific">Pontivivens ytuae</name>
    <dbReference type="NCBI Taxonomy" id="2789856"/>
    <lineage>
        <taxon>Bacteria</taxon>
        <taxon>Pseudomonadati</taxon>
        <taxon>Pseudomonadota</taxon>
        <taxon>Alphaproteobacteria</taxon>
        <taxon>Rhodobacterales</taxon>
        <taxon>Paracoccaceae</taxon>
        <taxon>Pontivivens</taxon>
    </lineage>
</organism>
<dbReference type="Proteomes" id="UP000594800">
    <property type="component" value="Chromosome"/>
</dbReference>
<dbReference type="GO" id="GO:0016887">
    <property type="term" value="F:ATP hydrolysis activity"/>
    <property type="evidence" value="ECO:0007669"/>
    <property type="project" value="InterPro"/>
</dbReference>
<dbReference type="SUPFAM" id="SSF52540">
    <property type="entry name" value="P-loop containing nucleoside triphosphate hydrolases"/>
    <property type="match status" value="2"/>
</dbReference>
<name>A0A7S9QCJ0_9RHOB</name>
<keyword evidence="3 5" id="KW-0067">ATP-binding</keyword>
<dbReference type="InterPro" id="IPR050611">
    <property type="entry name" value="ABCF"/>
</dbReference>
<evidence type="ECO:0000313" key="6">
    <source>
        <dbReference type="Proteomes" id="UP000594800"/>
    </source>
</evidence>
<dbReference type="Pfam" id="PF00005">
    <property type="entry name" value="ABC_tran"/>
    <property type="match status" value="2"/>
</dbReference>
<dbReference type="PROSITE" id="PS50893">
    <property type="entry name" value="ABC_TRANSPORTER_2"/>
    <property type="match status" value="2"/>
</dbReference>
<dbReference type="InterPro" id="IPR003439">
    <property type="entry name" value="ABC_transporter-like_ATP-bd"/>
</dbReference>
<dbReference type="KEGG" id="poz:I0K15_19675"/>
<dbReference type="AlphaFoldDB" id="A0A7S9QCJ0"/>
<dbReference type="InterPro" id="IPR003593">
    <property type="entry name" value="AAA+_ATPase"/>
</dbReference>
<dbReference type="RefSeq" id="WP_196103172.1">
    <property type="nucleotide sequence ID" value="NZ_CP064942.1"/>
</dbReference>
<dbReference type="SMART" id="SM00382">
    <property type="entry name" value="AAA"/>
    <property type="match status" value="2"/>
</dbReference>
<dbReference type="InterPro" id="IPR027417">
    <property type="entry name" value="P-loop_NTPase"/>
</dbReference>
<keyword evidence="2" id="KW-0547">Nucleotide-binding</keyword>
<dbReference type="PANTHER" id="PTHR19211">
    <property type="entry name" value="ATP-BINDING TRANSPORT PROTEIN-RELATED"/>
    <property type="match status" value="1"/>
</dbReference>
<evidence type="ECO:0000259" key="4">
    <source>
        <dbReference type="PROSITE" id="PS50893"/>
    </source>
</evidence>
<sequence>MILLQTRALGAIRSASLFRNLDLIVERGDRIGLVAANGRGKSTLLQLLAGMAEPDQGEVTAARGLVIGLVPQHVPELLLPLTLRDAVLDALSPDVRETEGWRVDVALDELGAPLVLNDRLLHSLSGGWQRTALLARAWVSEPDLLLMDEPTNHLDLGRIGHLQRWLAGPARGVACVIASHDRAFLDAVTSRTLFLRPEASAGYDLPYVAARAALDEADAATARRHETDLAKAGQLRRQAAKLQNIGINSGSDLLVVKTRQLKERAARIEATARPAHRERSAGAIRLDGKGSHAKALVTLDDATVAAPDGTALFETGRLWIAPGDRVALLGKNGTGKSRLLAALEEAIVTPSRGLRIAPSATVGLSRQDLGQLDAFTSPQDAVTRHAAMDDARARALLAGAGIAVEKQCGPVDRLSGGQRARLALLLLRLARPTLYLLDEPTNHLDIEGQEALEGELARGDAAALIVSHDRAFVRAVGTRFWQIEGQRLRELDGPDAFFDKMMAD</sequence>